<evidence type="ECO:0000256" key="2">
    <source>
        <dbReference type="ARBA" id="ARBA00022801"/>
    </source>
</evidence>
<dbReference type="PANTHER" id="PTHR24252">
    <property type="entry name" value="ACROSIN-RELATED"/>
    <property type="match status" value="1"/>
</dbReference>
<keyword evidence="2 5" id="KW-0378">Hydrolase</keyword>
<proteinExistence type="predicted"/>
<dbReference type="InterPro" id="IPR001314">
    <property type="entry name" value="Peptidase_S1A"/>
</dbReference>
<dbReference type="InterPro" id="IPR018114">
    <property type="entry name" value="TRYPSIN_HIS"/>
</dbReference>
<dbReference type="FunFam" id="2.40.10.10:FF:000003">
    <property type="entry name" value="Transmembrane serine protease 3"/>
    <property type="match status" value="1"/>
</dbReference>
<dbReference type="EMBL" id="BGPR01000054">
    <property type="protein sequence ID" value="GBL87534.1"/>
    <property type="molecule type" value="Genomic_DNA"/>
</dbReference>
<dbReference type="Pfam" id="PF00089">
    <property type="entry name" value="Trypsin"/>
    <property type="match status" value="1"/>
</dbReference>
<reference evidence="8 9" key="1">
    <citation type="journal article" date="2019" name="Sci. Rep.">
        <title>Orb-weaving spider Araneus ventricosus genome elucidates the spidroin gene catalogue.</title>
        <authorList>
            <person name="Kono N."/>
            <person name="Nakamura H."/>
            <person name="Ohtoshi R."/>
            <person name="Moran D.A.P."/>
            <person name="Shinohara A."/>
            <person name="Yoshida Y."/>
            <person name="Fujiwara M."/>
            <person name="Mori M."/>
            <person name="Tomita M."/>
            <person name="Arakawa K."/>
        </authorList>
    </citation>
    <scope>NUCLEOTIDE SEQUENCE [LARGE SCALE GENOMIC DNA]</scope>
</reference>
<dbReference type="SMART" id="SM00020">
    <property type="entry name" value="Tryp_SPc"/>
    <property type="match status" value="1"/>
</dbReference>
<dbReference type="PROSITE" id="PS00135">
    <property type="entry name" value="TRYPSIN_SER"/>
    <property type="match status" value="1"/>
</dbReference>
<protein>
    <submittedName>
        <fullName evidence="8">Trypsin-1</fullName>
    </submittedName>
</protein>
<dbReference type="PRINTS" id="PR00722">
    <property type="entry name" value="CHYMOTRYPSIN"/>
</dbReference>
<dbReference type="GO" id="GO:0006508">
    <property type="term" value="P:proteolysis"/>
    <property type="evidence" value="ECO:0007669"/>
    <property type="project" value="UniProtKB-KW"/>
</dbReference>
<dbReference type="Gene3D" id="2.40.10.10">
    <property type="entry name" value="Trypsin-like serine proteases"/>
    <property type="match status" value="1"/>
</dbReference>
<dbReference type="PANTHER" id="PTHR24252:SF7">
    <property type="entry name" value="HYALIN"/>
    <property type="match status" value="1"/>
</dbReference>
<organism evidence="8 9">
    <name type="scientific">Araneus ventricosus</name>
    <name type="common">Orbweaver spider</name>
    <name type="synonym">Epeira ventricosa</name>
    <dbReference type="NCBI Taxonomy" id="182803"/>
    <lineage>
        <taxon>Eukaryota</taxon>
        <taxon>Metazoa</taxon>
        <taxon>Ecdysozoa</taxon>
        <taxon>Arthropoda</taxon>
        <taxon>Chelicerata</taxon>
        <taxon>Arachnida</taxon>
        <taxon>Araneae</taxon>
        <taxon>Araneomorphae</taxon>
        <taxon>Entelegynae</taxon>
        <taxon>Araneoidea</taxon>
        <taxon>Araneidae</taxon>
        <taxon>Araneus</taxon>
    </lineage>
</organism>
<evidence type="ECO:0000256" key="4">
    <source>
        <dbReference type="ARBA" id="ARBA00023157"/>
    </source>
</evidence>
<keyword evidence="6" id="KW-0732">Signal</keyword>
<dbReference type="InterPro" id="IPR043504">
    <property type="entry name" value="Peptidase_S1_PA_chymotrypsin"/>
</dbReference>
<dbReference type="InterPro" id="IPR033116">
    <property type="entry name" value="TRYPSIN_SER"/>
</dbReference>
<dbReference type="SUPFAM" id="SSF50494">
    <property type="entry name" value="Trypsin-like serine proteases"/>
    <property type="match status" value="1"/>
</dbReference>
<dbReference type="GO" id="GO:0004252">
    <property type="term" value="F:serine-type endopeptidase activity"/>
    <property type="evidence" value="ECO:0007669"/>
    <property type="project" value="InterPro"/>
</dbReference>
<keyword evidence="4" id="KW-1015">Disulfide bond</keyword>
<dbReference type="PROSITE" id="PS00134">
    <property type="entry name" value="TRYPSIN_HIS"/>
    <property type="match status" value="1"/>
</dbReference>
<feature type="chain" id="PRO_5021246725" evidence="6">
    <location>
        <begin position="20"/>
        <end position="261"/>
    </location>
</feature>
<name>A0A4Y2B905_ARAVE</name>
<feature type="domain" description="Peptidase S1" evidence="7">
    <location>
        <begin position="31"/>
        <end position="259"/>
    </location>
</feature>
<dbReference type="Proteomes" id="UP000499080">
    <property type="component" value="Unassembled WGS sequence"/>
</dbReference>
<dbReference type="CDD" id="cd00190">
    <property type="entry name" value="Tryp_SPc"/>
    <property type="match status" value="1"/>
</dbReference>
<keyword evidence="1 5" id="KW-0645">Protease</keyword>
<dbReference type="OrthoDB" id="10061449at2759"/>
<evidence type="ECO:0000259" key="7">
    <source>
        <dbReference type="PROSITE" id="PS50240"/>
    </source>
</evidence>
<comment type="caution">
    <text evidence="8">The sequence shown here is derived from an EMBL/GenBank/DDBJ whole genome shotgun (WGS) entry which is preliminary data.</text>
</comment>
<keyword evidence="3 5" id="KW-0720">Serine protease</keyword>
<evidence type="ECO:0000256" key="3">
    <source>
        <dbReference type="ARBA" id="ARBA00022825"/>
    </source>
</evidence>
<dbReference type="InterPro" id="IPR009003">
    <property type="entry name" value="Peptidase_S1_PA"/>
</dbReference>
<sequence>MLGALLIFLITQQFALLKAKPADQVAVFDRIVGGEKAEENEFLFQASLQRKSKWGYFHTCGAALITDEWLLTAAHCIKLNSTSWYKIMIGSSKLKPIDAENFYSIQMIIIKQGFDDHTFINDIALIQLTEPVRSLAEPIKLPDFAPDLNISATVIGWGATAAEGKQSNDLLKAEVALISLDDCLDFYREIAETSMCAGYAEGGRDACQGDSGGPLIQTRNGETFLIGIVSWGIGCAEPKQPGVYTDVSLFNAWIKHYVAFG</sequence>
<gene>
    <name evidence="8" type="primary">TRY1</name>
    <name evidence="8" type="ORF">AVEN_165150_1</name>
</gene>
<evidence type="ECO:0000313" key="8">
    <source>
        <dbReference type="EMBL" id="GBL87534.1"/>
    </source>
</evidence>
<evidence type="ECO:0000256" key="6">
    <source>
        <dbReference type="SAM" id="SignalP"/>
    </source>
</evidence>
<dbReference type="InterPro" id="IPR001254">
    <property type="entry name" value="Trypsin_dom"/>
</dbReference>
<dbReference type="AlphaFoldDB" id="A0A4Y2B905"/>
<evidence type="ECO:0000313" key="9">
    <source>
        <dbReference type="Proteomes" id="UP000499080"/>
    </source>
</evidence>
<keyword evidence="9" id="KW-1185">Reference proteome</keyword>
<evidence type="ECO:0000256" key="5">
    <source>
        <dbReference type="RuleBase" id="RU363034"/>
    </source>
</evidence>
<feature type="signal peptide" evidence="6">
    <location>
        <begin position="1"/>
        <end position="19"/>
    </location>
</feature>
<dbReference type="PROSITE" id="PS50240">
    <property type="entry name" value="TRYPSIN_DOM"/>
    <property type="match status" value="1"/>
</dbReference>
<accession>A0A4Y2B905</accession>
<evidence type="ECO:0000256" key="1">
    <source>
        <dbReference type="ARBA" id="ARBA00022670"/>
    </source>
</evidence>